<dbReference type="AlphaFoldDB" id="A0A7R7DTU5"/>
<reference evidence="2 3" key="1">
    <citation type="submission" date="2020-08" db="EMBL/GenBank/DDBJ databases">
        <title>Whole genome shotgun sequence of Actinocatenispora thailandica NBRC 105041.</title>
        <authorList>
            <person name="Komaki H."/>
            <person name="Tamura T."/>
        </authorList>
    </citation>
    <scope>NUCLEOTIDE SEQUENCE [LARGE SCALE GENOMIC DNA]</scope>
    <source>
        <strain evidence="2 3">NBRC 105041</strain>
    </source>
</reference>
<dbReference type="Proteomes" id="UP000611640">
    <property type="component" value="Chromosome"/>
</dbReference>
<proteinExistence type="predicted"/>
<dbReference type="KEGG" id="atl:Athai_52370"/>
<sequence>MFLLFPPFALPATIDARRARIAYRAGQVGLAQDNANESRRWTRAGFVAGPICWVLAACCGLGGWILHGVGLLL</sequence>
<feature type="transmembrane region" description="Helical" evidence="1">
    <location>
        <begin position="44"/>
        <end position="66"/>
    </location>
</feature>
<keyword evidence="1" id="KW-0812">Transmembrane</keyword>
<evidence type="ECO:0000313" key="2">
    <source>
        <dbReference type="EMBL" id="BCJ37734.1"/>
    </source>
</evidence>
<keyword evidence="1" id="KW-1133">Transmembrane helix</keyword>
<keyword evidence="3" id="KW-1185">Reference proteome</keyword>
<evidence type="ECO:0000256" key="1">
    <source>
        <dbReference type="SAM" id="Phobius"/>
    </source>
</evidence>
<accession>A0A7R7DTU5</accession>
<dbReference type="EMBL" id="AP023355">
    <property type="protein sequence ID" value="BCJ37734.1"/>
    <property type="molecule type" value="Genomic_DNA"/>
</dbReference>
<protein>
    <submittedName>
        <fullName evidence="2">Uncharacterized protein</fullName>
    </submittedName>
</protein>
<keyword evidence="1" id="KW-0472">Membrane</keyword>
<evidence type="ECO:0000313" key="3">
    <source>
        <dbReference type="Proteomes" id="UP000611640"/>
    </source>
</evidence>
<gene>
    <name evidence="2" type="ORF">Athai_52370</name>
</gene>
<organism evidence="2 3">
    <name type="scientific">Actinocatenispora thailandica</name>
    <dbReference type="NCBI Taxonomy" id="227318"/>
    <lineage>
        <taxon>Bacteria</taxon>
        <taxon>Bacillati</taxon>
        <taxon>Actinomycetota</taxon>
        <taxon>Actinomycetes</taxon>
        <taxon>Micromonosporales</taxon>
        <taxon>Micromonosporaceae</taxon>
        <taxon>Actinocatenispora</taxon>
    </lineage>
</organism>
<name>A0A7R7DTU5_9ACTN</name>